<dbReference type="PROSITE" id="PS51318">
    <property type="entry name" value="TAT"/>
    <property type="match status" value="1"/>
</dbReference>
<dbReference type="AlphaFoldDB" id="A0A6L9SC51"/>
<dbReference type="EMBL" id="JAAGOA010000013">
    <property type="protein sequence ID" value="NEE02254.1"/>
    <property type="molecule type" value="Genomic_DNA"/>
</dbReference>
<accession>A0A6L9SC51</accession>
<comment type="caution">
    <text evidence="1">The sequence shown here is derived from an EMBL/GenBank/DDBJ whole genome shotgun (WGS) entry which is preliminary data.</text>
</comment>
<keyword evidence="2" id="KW-1185">Reference proteome</keyword>
<sequence>MPDQPVRTPDRLLARRTFLARIGVLGATSAVATAIPATTLARTSQAAPAAPAHPDTASVTDAALDRLLDLLRPVLSELSRDTLSGLVVMTSPGPDRFSAAQGTPRPEPGAIEAGGTDFIIEALDGFVPFPDQLSTPLLAALTTALDDTGIALPTSLNTLLLGQVATLDQALLVILRNDQTLPLSLVVALLLNLLATQVNPLSVTGVLSSPFARLSLDEKCRAFELLEGPDADLIGLLDANLPEPLRDSLSGLLRFLAGALLEFSAFGSYNEWAVFDRQTRELTARPVGWELSGYQPDGVVHGWDDFIGYYQDRSEVGA</sequence>
<organism evidence="1 2">
    <name type="scientific">Phytoactinopolyspora halotolerans</name>
    <dbReference type="NCBI Taxonomy" id="1981512"/>
    <lineage>
        <taxon>Bacteria</taxon>
        <taxon>Bacillati</taxon>
        <taxon>Actinomycetota</taxon>
        <taxon>Actinomycetes</taxon>
        <taxon>Jiangellales</taxon>
        <taxon>Jiangellaceae</taxon>
        <taxon>Phytoactinopolyspora</taxon>
    </lineage>
</organism>
<dbReference type="Proteomes" id="UP000475214">
    <property type="component" value="Unassembled WGS sequence"/>
</dbReference>
<name>A0A6L9SC51_9ACTN</name>
<proteinExistence type="predicted"/>
<evidence type="ECO:0000313" key="1">
    <source>
        <dbReference type="EMBL" id="NEE02254.1"/>
    </source>
</evidence>
<evidence type="ECO:0000313" key="2">
    <source>
        <dbReference type="Proteomes" id="UP000475214"/>
    </source>
</evidence>
<dbReference type="InterPro" id="IPR006311">
    <property type="entry name" value="TAT_signal"/>
</dbReference>
<reference evidence="1 2" key="1">
    <citation type="submission" date="2020-02" db="EMBL/GenBank/DDBJ databases">
        <authorList>
            <person name="Li X.-J."/>
            <person name="Han X.-M."/>
        </authorList>
    </citation>
    <scope>NUCLEOTIDE SEQUENCE [LARGE SCALE GENOMIC DNA]</scope>
    <source>
        <strain evidence="1 2">CCTCC AB 2017055</strain>
    </source>
</reference>
<dbReference type="RefSeq" id="WP_163740638.1">
    <property type="nucleotide sequence ID" value="NZ_JAAGOA010000013.1"/>
</dbReference>
<gene>
    <name evidence="1" type="ORF">G1H10_18940</name>
</gene>
<protein>
    <submittedName>
        <fullName evidence="1">Uncharacterized protein</fullName>
    </submittedName>
</protein>